<evidence type="ECO:0000256" key="1">
    <source>
        <dbReference type="SAM" id="MobiDB-lite"/>
    </source>
</evidence>
<sequence>MTGGRVAIALCSAILGLLVGLGAGHDEGGSRVDALPLADPVVSEPTVTQTLTTAGPTVTATRTATASPAPTVTKTKVKTVTKVRTRTVPAAPLVDPGSASVYYDNCTEAREAGDTPLYRGDPGYASHLDRDGDGVACE</sequence>
<dbReference type="Proteomes" id="UP000515976">
    <property type="component" value="Chromosome"/>
</dbReference>
<dbReference type="Pfam" id="PF05901">
    <property type="entry name" value="Excalibur"/>
    <property type="match status" value="1"/>
</dbReference>
<name>A0A7G9R5V1_9MICO</name>
<dbReference type="EMBL" id="CP060712">
    <property type="protein sequence ID" value="QNN50976.1"/>
    <property type="molecule type" value="Genomic_DNA"/>
</dbReference>
<keyword evidence="4" id="KW-1185">Reference proteome</keyword>
<reference evidence="3 4" key="1">
    <citation type="submission" date="2020-08" db="EMBL/GenBank/DDBJ databases">
        <title>Genome sequence of Phycicoccus endophyticus JCM 31784T.</title>
        <authorList>
            <person name="Hyun D.-W."/>
            <person name="Bae J.-W."/>
        </authorList>
    </citation>
    <scope>NUCLEOTIDE SEQUENCE [LARGE SCALE GENOMIC DNA]</scope>
    <source>
        <strain evidence="3 4">JCM 31784</strain>
    </source>
</reference>
<organism evidence="3 4">
    <name type="scientific">Phycicoccus endophyticus</name>
    <dbReference type="NCBI Taxonomy" id="1690220"/>
    <lineage>
        <taxon>Bacteria</taxon>
        <taxon>Bacillati</taxon>
        <taxon>Actinomycetota</taxon>
        <taxon>Actinomycetes</taxon>
        <taxon>Micrococcales</taxon>
        <taxon>Intrasporangiaceae</taxon>
        <taxon>Phycicoccus</taxon>
    </lineage>
</organism>
<accession>A0A7G9R5V1</accession>
<evidence type="ECO:0000313" key="4">
    <source>
        <dbReference type="Proteomes" id="UP000515976"/>
    </source>
</evidence>
<dbReference type="AlphaFoldDB" id="A0A7G9R5V1"/>
<evidence type="ECO:0000313" key="3">
    <source>
        <dbReference type="EMBL" id="QNN50976.1"/>
    </source>
</evidence>
<dbReference type="KEGG" id="pei:H9L10_07465"/>
<proteinExistence type="predicted"/>
<feature type="compositionally biased region" description="Basic and acidic residues" evidence="1">
    <location>
        <begin position="127"/>
        <end position="138"/>
    </location>
</feature>
<dbReference type="InterPro" id="IPR008613">
    <property type="entry name" value="Excalibur_Ca-bd_domain"/>
</dbReference>
<gene>
    <name evidence="3" type="ORF">H9L10_07465</name>
</gene>
<feature type="domain" description="Excalibur calcium-binding" evidence="2">
    <location>
        <begin position="102"/>
        <end position="138"/>
    </location>
</feature>
<feature type="region of interest" description="Disordered" evidence="1">
    <location>
        <begin position="113"/>
        <end position="138"/>
    </location>
</feature>
<protein>
    <submittedName>
        <fullName evidence="3">Excalibur calcium-binding domain-containing protein</fullName>
    </submittedName>
</protein>
<dbReference type="SMART" id="SM00894">
    <property type="entry name" value="Excalibur"/>
    <property type="match status" value="1"/>
</dbReference>
<evidence type="ECO:0000259" key="2">
    <source>
        <dbReference type="SMART" id="SM00894"/>
    </source>
</evidence>